<feature type="compositionally biased region" description="Basic and acidic residues" evidence="1">
    <location>
        <begin position="82"/>
        <end position="99"/>
    </location>
</feature>
<feature type="region of interest" description="Disordered" evidence="1">
    <location>
        <begin position="72"/>
        <end position="131"/>
    </location>
</feature>
<proteinExistence type="predicted"/>
<feature type="region of interest" description="Disordered" evidence="1">
    <location>
        <begin position="1"/>
        <end position="21"/>
    </location>
</feature>
<reference evidence="2 3" key="1">
    <citation type="submission" date="2024-10" db="EMBL/GenBank/DDBJ databases">
        <title>Updated reference genomes for cyclostephanoid diatoms.</title>
        <authorList>
            <person name="Roberts W.R."/>
            <person name="Alverson A.J."/>
        </authorList>
    </citation>
    <scope>NUCLEOTIDE SEQUENCE [LARGE SCALE GENOMIC DNA]</scope>
    <source>
        <strain evidence="2 3">AJA232-27</strain>
    </source>
</reference>
<evidence type="ECO:0000313" key="2">
    <source>
        <dbReference type="EMBL" id="KAL3767717.1"/>
    </source>
</evidence>
<accession>A0ABD3MWE3</accession>
<comment type="caution">
    <text evidence="2">The sequence shown here is derived from an EMBL/GenBank/DDBJ whole genome shotgun (WGS) entry which is preliminary data.</text>
</comment>
<organism evidence="2 3">
    <name type="scientific">Discostella pseudostelligera</name>
    <dbReference type="NCBI Taxonomy" id="259834"/>
    <lineage>
        <taxon>Eukaryota</taxon>
        <taxon>Sar</taxon>
        <taxon>Stramenopiles</taxon>
        <taxon>Ochrophyta</taxon>
        <taxon>Bacillariophyta</taxon>
        <taxon>Coscinodiscophyceae</taxon>
        <taxon>Thalassiosirophycidae</taxon>
        <taxon>Stephanodiscales</taxon>
        <taxon>Stephanodiscaceae</taxon>
        <taxon>Discostella</taxon>
    </lineage>
</organism>
<keyword evidence="3" id="KW-1185">Reference proteome</keyword>
<evidence type="ECO:0000313" key="3">
    <source>
        <dbReference type="Proteomes" id="UP001530293"/>
    </source>
</evidence>
<dbReference type="EMBL" id="JALLBG020000073">
    <property type="protein sequence ID" value="KAL3767717.1"/>
    <property type="molecule type" value="Genomic_DNA"/>
</dbReference>
<dbReference type="InterPro" id="IPR029063">
    <property type="entry name" value="SAM-dependent_MTases_sf"/>
</dbReference>
<dbReference type="SUPFAM" id="SSF53335">
    <property type="entry name" value="S-adenosyl-L-methionine-dependent methyltransferases"/>
    <property type="match status" value="1"/>
</dbReference>
<dbReference type="Proteomes" id="UP001530293">
    <property type="component" value="Unassembled WGS sequence"/>
</dbReference>
<protein>
    <submittedName>
        <fullName evidence="2">Uncharacterized protein</fullName>
    </submittedName>
</protein>
<evidence type="ECO:0000256" key="1">
    <source>
        <dbReference type="SAM" id="MobiDB-lite"/>
    </source>
</evidence>
<sequence>MANRQLHNYEQQPNEDGDGGIFINLEVPHGAEVGVDSLTFEYGGSEFDVLVPAGSLPGDVLRIQVGRVGVDDDCEADDNGDLDGKADAKNVDENNKFDADVGGSNKEPMDRCSCGSEDKPTSSLNGTRKRPSLLSELGGLANDSKADNITTKRLKSGSDADSARATTMDNNTVVALGDGLIQGQDANVSITLHLSESIAEVSNNIKRNSNNHIGDGTHGMVWASGTVLAQALTSSFGLEFLKEMFSRCDDSLHEHGNNQSIARRYLNCLEIGSGLGVCGLALAHALNRLCVNSECVAAKRATILLTDHGEREVELLRKNIQRNLPPSFCGRSNDTTDRQCMNSIDAQPLVWGDALQSTSNLTMADKLRYNLILGSDILYNTHESYDPLVNTIQRYLHPHGGTILLAVRWRKPDLEREFFRMMEERCKGLTFELWKQFIDDKDFGGRRCPCVLNWKDYGNPDCEVSNRHFHETQICIENKQTASKNVPLANVTERDMELMTDDEYSKFEELQVQIYVGRYA</sequence>
<feature type="compositionally biased region" description="Acidic residues" evidence="1">
    <location>
        <begin position="72"/>
        <end position="81"/>
    </location>
</feature>
<feature type="compositionally biased region" description="Polar residues" evidence="1">
    <location>
        <begin position="1"/>
        <end position="12"/>
    </location>
</feature>
<dbReference type="PANTHER" id="PTHR14614:SF130">
    <property type="entry name" value="PROTEIN-LYSINE N-METHYLTRANSFERASE EEF2KMT"/>
    <property type="match status" value="1"/>
</dbReference>
<dbReference type="PANTHER" id="PTHR14614">
    <property type="entry name" value="HEPATOCELLULAR CARCINOMA-ASSOCIATED ANTIGEN"/>
    <property type="match status" value="1"/>
</dbReference>
<dbReference type="InterPro" id="IPR019410">
    <property type="entry name" value="Methyltransf_16"/>
</dbReference>
<dbReference type="AlphaFoldDB" id="A0ABD3MWE3"/>
<dbReference type="Pfam" id="PF10294">
    <property type="entry name" value="Methyltransf_16"/>
    <property type="match status" value="1"/>
</dbReference>
<gene>
    <name evidence="2" type="ORF">ACHAWU_010341</name>
</gene>
<name>A0ABD3MWE3_9STRA</name>
<dbReference type="Gene3D" id="3.40.50.150">
    <property type="entry name" value="Vaccinia Virus protein VP39"/>
    <property type="match status" value="1"/>
</dbReference>